<protein>
    <submittedName>
        <fullName evidence="2">Uncharacterized protein</fullName>
    </submittedName>
</protein>
<dbReference type="Proteomes" id="UP000749646">
    <property type="component" value="Unassembled WGS sequence"/>
</dbReference>
<organism evidence="2 4">
    <name type="scientific">Modicella reniformis</name>
    <dbReference type="NCBI Taxonomy" id="1440133"/>
    <lineage>
        <taxon>Eukaryota</taxon>
        <taxon>Fungi</taxon>
        <taxon>Fungi incertae sedis</taxon>
        <taxon>Mucoromycota</taxon>
        <taxon>Mortierellomycotina</taxon>
        <taxon>Mortierellomycetes</taxon>
        <taxon>Mortierellales</taxon>
        <taxon>Mortierellaceae</taxon>
        <taxon>Modicella</taxon>
    </lineage>
</organism>
<evidence type="ECO:0000256" key="1">
    <source>
        <dbReference type="SAM" id="SignalP"/>
    </source>
</evidence>
<proteinExistence type="predicted"/>
<dbReference type="EMBL" id="JAAAHW010009566">
    <property type="protein sequence ID" value="KAF9938949.1"/>
    <property type="molecule type" value="Genomic_DNA"/>
</dbReference>
<dbReference type="InterPro" id="IPR032675">
    <property type="entry name" value="LRR_dom_sf"/>
</dbReference>
<feature type="signal peptide" evidence="1">
    <location>
        <begin position="1"/>
        <end position="15"/>
    </location>
</feature>
<dbReference type="EMBL" id="JAAAHW010009566">
    <property type="protein sequence ID" value="KAF9938952.1"/>
    <property type="molecule type" value="Genomic_DNA"/>
</dbReference>
<dbReference type="OrthoDB" id="2354556at2759"/>
<dbReference type="AlphaFoldDB" id="A0A9P6LTQ4"/>
<accession>A0A9P6LTQ4</accession>
<evidence type="ECO:0000313" key="4">
    <source>
        <dbReference type="Proteomes" id="UP000749646"/>
    </source>
</evidence>
<keyword evidence="1" id="KW-0732">Signal</keyword>
<dbReference type="SUPFAM" id="SSF52047">
    <property type="entry name" value="RNI-like"/>
    <property type="match status" value="1"/>
</dbReference>
<name>A0A9P6LTQ4_9FUNG</name>
<keyword evidence="4" id="KW-1185">Reference proteome</keyword>
<gene>
    <name evidence="2" type="ORF">BGZ65_011836</name>
    <name evidence="3" type="ORF">BGZ65_011839</name>
</gene>
<evidence type="ECO:0000313" key="3">
    <source>
        <dbReference type="EMBL" id="KAF9938952.1"/>
    </source>
</evidence>
<evidence type="ECO:0000313" key="2">
    <source>
        <dbReference type="EMBL" id="KAF9938949.1"/>
    </source>
</evidence>
<reference evidence="2" key="1">
    <citation type="journal article" date="2020" name="Fungal Divers.">
        <title>Resolving the Mortierellaceae phylogeny through synthesis of multi-gene phylogenetics and phylogenomics.</title>
        <authorList>
            <person name="Vandepol N."/>
            <person name="Liber J."/>
            <person name="Desiro A."/>
            <person name="Na H."/>
            <person name="Kennedy M."/>
            <person name="Barry K."/>
            <person name="Grigoriev I.V."/>
            <person name="Miller A.N."/>
            <person name="O'Donnell K."/>
            <person name="Stajich J.E."/>
            <person name="Bonito G."/>
        </authorList>
    </citation>
    <scope>NUCLEOTIDE SEQUENCE</scope>
    <source>
        <strain evidence="2">MES-2147</strain>
    </source>
</reference>
<comment type="caution">
    <text evidence="2">The sequence shown here is derived from an EMBL/GenBank/DDBJ whole genome shotgun (WGS) entry which is preliminary data.</text>
</comment>
<dbReference type="Gene3D" id="3.80.10.10">
    <property type="entry name" value="Ribonuclease Inhibitor"/>
    <property type="match status" value="1"/>
</dbReference>
<feature type="chain" id="PRO_5040711334" evidence="1">
    <location>
        <begin position="16"/>
        <end position="294"/>
    </location>
</feature>
<sequence>MGIFWKLWSQLETLALYCSMPPNYSEPPAGSDDEGLDTDAEYECVPDGTAGMDPSVLQLETTELGDLMLTPPLLHRRIHTVYGGCDITCTDLSGQAKEALRFHFPWLKRLNILQNYANTNAWVLEVLKSCPQLESLIADRFPIQDVTEVDIPWGCEVSLKRLEVCFQISSTAKDDNEKQEVLFKRLSKLHNLERLDISNQDESPGNVQSLNFRLSQGLDQLATLTCLKELVLDYTKQQMTIEDVEWMIRHWRNFKSVEGTLNMKDRAESCRLVTKFREAGIEARRMRIYNIDSQ</sequence>